<dbReference type="OrthoDB" id="10034606at2759"/>
<comment type="caution">
    <text evidence="3">The sequence shown here is derived from an EMBL/GenBank/DDBJ whole genome shotgun (WGS) entry which is preliminary data.</text>
</comment>
<accession>A0A1V9Y1C9</accession>
<dbReference type="Pfam" id="PF00567">
    <property type="entry name" value="TUDOR"/>
    <property type="match status" value="1"/>
</dbReference>
<evidence type="ECO:0000313" key="3">
    <source>
        <dbReference type="EMBL" id="OQR79502.1"/>
    </source>
</evidence>
<dbReference type="PROSITE" id="PS50304">
    <property type="entry name" value="TUDOR"/>
    <property type="match status" value="1"/>
</dbReference>
<gene>
    <name evidence="3" type="ORF">BIW11_05693</name>
</gene>
<sequence>MESVTDEQLEDMINAIRSYLVVSNEILLQDAEKRTIPFAQFCDTLEQFFIEKVGCQIRRGSKGPLVSYSSAKSNHIRNLIDGQKHSGRSKASYHSISRAQTGSQFPTETRYNYLPPRPASDAVYGNKHPEAVSQGCSVRASSLSYPSKTKSLSAIDVTAMLLKINKKLAGCELSLDEYFSKVEAANGNKPVQYLRKQFASNNEIMRFIANNSNKENPVEITQLGRLKINHQPQRSEILSSNIACRSSSRSSEAEDECYTYRDDFPYSTAFKHVGISDQKEIDAVVGSFTAHHDIQFYFTTVDEANQRDALLCRLNNDLKRKPDRGLKKAYEGMPCLARDDWSNSNQYQRAVVIKERDKNHVEVFFVDNGSKCETTLEVLREIPTEFLSDHVYSHPGIVGLIKPCNGKSTFQIHIAQHLAALDGDIVRIKVLRYSDSFHVVDFGDLLTSLVNKGLVERDATRTSVMAKVAAKSITAPYDVRVEVLPNMNYIFILKRYMAEACDVLVPTACLSKMLGLKSDSLLQDLEKEAFITVSEDRLMKEENNVELYRQLIELSCPLLNSARQIVLIPINSVIPLLKAHEAALPKSHALVSPKRTYKFLVGLFEEYKDQL</sequence>
<feature type="compositionally biased region" description="Polar residues" evidence="1">
    <location>
        <begin position="92"/>
        <end position="110"/>
    </location>
</feature>
<protein>
    <recommendedName>
        <fullName evidence="2">Tudor domain-containing protein</fullName>
    </recommendedName>
</protein>
<dbReference type="Proteomes" id="UP000192247">
    <property type="component" value="Unassembled WGS sequence"/>
</dbReference>
<organism evidence="3 4">
    <name type="scientific">Tropilaelaps mercedesae</name>
    <dbReference type="NCBI Taxonomy" id="418985"/>
    <lineage>
        <taxon>Eukaryota</taxon>
        <taxon>Metazoa</taxon>
        <taxon>Ecdysozoa</taxon>
        <taxon>Arthropoda</taxon>
        <taxon>Chelicerata</taxon>
        <taxon>Arachnida</taxon>
        <taxon>Acari</taxon>
        <taxon>Parasitiformes</taxon>
        <taxon>Mesostigmata</taxon>
        <taxon>Gamasina</taxon>
        <taxon>Dermanyssoidea</taxon>
        <taxon>Laelapidae</taxon>
        <taxon>Tropilaelaps</taxon>
    </lineage>
</organism>
<feature type="domain" description="Tudor" evidence="2">
    <location>
        <begin position="328"/>
        <end position="389"/>
    </location>
</feature>
<keyword evidence="4" id="KW-1185">Reference proteome</keyword>
<dbReference type="CDD" id="cd20379">
    <property type="entry name" value="Tudor_dTUD-like"/>
    <property type="match status" value="1"/>
</dbReference>
<dbReference type="EMBL" id="MNPL01001038">
    <property type="protein sequence ID" value="OQR79502.1"/>
    <property type="molecule type" value="Genomic_DNA"/>
</dbReference>
<dbReference type="SMART" id="SM00333">
    <property type="entry name" value="TUDOR"/>
    <property type="match status" value="1"/>
</dbReference>
<feature type="region of interest" description="Disordered" evidence="1">
    <location>
        <begin position="83"/>
        <end position="111"/>
    </location>
</feature>
<evidence type="ECO:0000313" key="4">
    <source>
        <dbReference type="Proteomes" id="UP000192247"/>
    </source>
</evidence>
<dbReference type="InParanoid" id="A0A1V9Y1C9"/>
<reference evidence="3 4" key="1">
    <citation type="journal article" date="2017" name="Gigascience">
        <title>Draft genome of the honey bee ectoparasitic mite, Tropilaelaps mercedesae, is shaped by the parasitic life history.</title>
        <authorList>
            <person name="Dong X."/>
            <person name="Armstrong S.D."/>
            <person name="Xia D."/>
            <person name="Makepeace B.L."/>
            <person name="Darby A.C."/>
            <person name="Kadowaki T."/>
        </authorList>
    </citation>
    <scope>NUCLEOTIDE SEQUENCE [LARGE SCALE GENOMIC DNA]</scope>
    <source>
        <strain evidence="3">Wuxi-XJTLU</strain>
    </source>
</reference>
<dbReference type="SUPFAM" id="SSF63748">
    <property type="entry name" value="Tudor/PWWP/MBT"/>
    <property type="match status" value="1"/>
</dbReference>
<dbReference type="InterPro" id="IPR002999">
    <property type="entry name" value="Tudor"/>
</dbReference>
<dbReference type="AlphaFoldDB" id="A0A1V9Y1C9"/>
<dbReference type="Gene3D" id="2.30.30.140">
    <property type="match status" value="1"/>
</dbReference>
<evidence type="ECO:0000256" key="1">
    <source>
        <dbReference type="SAM" id="MobiDB-lite"/>
    </source>
</evidence>
<name>A0A1V9Y1C9_9ACAR</name>
<evidence type="ECO:0000259" key="2">
    <source>
        <dbReference type="PROSITE" id="PS50304"/>
    </source>
</evidence>
<proteinExistence type="predicted"/>